<keyword evidence="5 7" id="KW-1133">Transmembrane helix</keyword>
<keyword evidence="4 7" id="KW-0812">Transmembrane</keyword>
<dbReference type="Proteomes" id="UP000062255">
    <property type="component" value="Chromosome"/>
</dbReference>
<protein>
    <submittedName>
        <fullName evidence="10">ABC transporter permease</fullName>
    </submittedName>
</protein>
<evidence type="ECO:0000256" key="2">
    <source>
        <dbReference type="ARBA" id="ARBA00022448"/>
    </source>
</evidence>
<dbReference type="OrthoDB" id="9796361at2"/>
<evidence type="ECO:0000313" key="11">
    <source>
        <dbReference type="Proteomes" id="UP000062255"/>
    </source>
</evidence>
<evidence type="ECO:0000256" key="1">
    <source>
        <dbReference type="ARBA" id="ARBA00004651"/>
    </source>
</evidence>
<evidence type="ECO:0000256" key="6">
    <source>
        <dbReference type="ARBA" id="ARBA00023136"/>
    </source>
</evidence>
<reference evidence="10 11" key="1">
    <citation type="submission" date="2015-07" db="EMBL/GenBank/DDBJ databases">
        <title>Complete genome sequence of Mycobacterium goodii X7B, a facultative thermophilic biodesulfurizing bacterium.</title>
        <authorList>
            <person name="Yu B."/>
            <person name="Li F."/>
            <person name="Xu P."/>
        </authorList>
    </citation>
    <scope>NUCLEOTIDE SEQUENCE [LARGE SCALE GENOMIC DNA]</scope>
    <source>
        <strain evidence="10 11">X7B</strain>
    </source>
</reference>
<dbReference type="CDD" id="cd06261">
    <property type="entry name" value="TM_PBP2"/>
    <property type="match status" value="1"/>
</dbReference>
<sequence length="296" mass="31976">MTDTATVVRAGPPDTDTATTPPTPAVVERDFHPDAHESRRVRTRKLSVAVRFVIPVLLVVVWQVAAASELVSPSVLPGPLTILQSYRELWQTGDLQAALPISLQRAGLGLLIGGTAGLVLGIAAGLWAVAERIYDAPLQMLRTIPFIAMVPLFVVWFGIGEESKVALIVGASIFPVYLNTYHGIRAIDRKLLEVGQTFALSRRETIRLVVVPLAMPSILVGWRYAAGTALLALVAAEQINTTSGIGYILNTANQFQRTDIIIAGILVYAALGILVDVIMRLIERAALPWRATHDGH</sequence>
<accession>A0A0K0X7N8</accession>
<dbReference type="PANTHER" id="PTHR30151">
    <property type="entry name" value="ALKANE SULFONATE ABC TRANSPORTER-RELATED, MEMBRANE SUBUNIT"/>
    <property type="match status" value="1"/>
</dbReference>
<feature type="transmembrane region" description="Helical" evidence="7">
    <location>
        <begin position="165"/>
        <end position="184"/>
    </location>
</feature>
<dbReference type="GO" id="GO:0042918">
    <property type="term" value="P:alkanesulfonate transmembrane transport"/>
    <property type="evidence" value="ECO:0007669"/>
    <property type="project" value="UniProtKB-ARBA"/>
</dbReference>
<evidence type="ECO:0000256" key="5">
    <source>
        <dbReference type="ARBA" id="ARBA00022989"/>
    </source>
</evidence>
<dbReference type="FunFam" id="1.10.3720.10:FF:000003">
    <property type="entry name" value="Aliphatic sulfonate ABC transporter permease"/>
    <property type="match status" value="1"/>
</dbReference>
<dbReference type="GO" id="GO:0005886">
    <property type="term" value="C:plasma membrane"/>
    <property type="evidence" value="ECO:0007669"/>
    <property type="project" value="UniProtKB-SubCell"/>
</dbReference>
<dbReference type="STRING" id="134601.AFA91_17485"/>
<feature type="region of interest" description="Disordered" evidence="8">
    <location>
        <begin position="1"/>
        <end position="24"/>
    </location>
</feature>
<keyword evidence="6 7" id="KW-0472">Membrane</keyword>
<dbReference type="AlphaFoldDB" id="A0A0K0X7N8"/>
<feature type="transmembrane region" description="Helical" evidence="7">
    <location>
        <begin position="141"/>
        <end position="159"/>
    </location>
</feature>
<evidence type="ECO:0000313" key="10">
    <source>
        <dbReference type="EMBL" id="AKS33398.1"/>
    </source>
</evidence>
<dbReference type="RefSeq" id="WP_049745819.1">
    <property type="nucleotide sequence ID" value="NZ_CP012150.1"/>
</dbReference>
<evidence type="ECO:0000256" key="3">
    <source>
        <dbReference type="ARBA" id="ARBA00022475"/>
    </source>
</evidence>
<evidence type="ECO:0000256" key="8">
    <source>
        <dbReference type="SAM" id="MobiDB-lite"/>
    </source>
</evidence>
<dbReference type="InterPro" id="IPR035906">
    <property type="entry name" value="MetI-like_sf"/>
</dbReference>
<feature type="transmembrane region" description="Helical" evidence="7">
    <location>
        <begin position="108"/>
        <end position="129"/>
    </location>
</feature>
<dbReference type="PATRIC" id="fig|134601.6.peg.3625"/>
<comment type="similarity">
    <text evidence="7">Belongs to the binding-protein-dependent transport system permease family.</text>
</comment>
<dbReference type="EMBL" id="CP012150">
    <property type="protein sequence ID" value="AKS33398.1"/>
    <property type="molecule type" value="Genomic_DNA"/>
</dbReference>
<keyword evidence="2 7" id="KW-0813">Transport</keyword>
<dbReference type="KEGG" id="mgo:AFA91_17485"/>
<organism evidence="10 11">
    <name type="scientific">Mycolicibacterium goodii</name>
    <name type="common">Mycobacterium goodii</name>
    <dbReference type="NCBI Taxonomy" id="134601"/>
    <lineage>
        <taxon>Bacteria</taxon>
        <taxon>Bacillati</taxon>
        <taxon>Actinomycetota</taxon>
        <taxon>Actinomycetes</taxon>
        <taxon>Mycobacteriales</taxon>
        <taxon>Mycobacteriaceae</taxon>
        <taxon>Mycolicibacterium</taxon>
    </lineage>
</organism>
<dbReference type="Pfam" id="PF00528">
    <property type="entry name" value="BPD_transp_1"/>
    <property type="match status" value="1"/>
</dbReference>
<name>A0A0K0X7N8_MYCGD</name>
<feature type="transmembrane region" description="Helical" evidence="7">
    <location>
        <begin position="205"/>
        <end position="225"/>
    </location>
</feature>
<evidence type="ECO:0000259" key="9">
    <source>
        <dbReference type="PROSITE" id="PS50928"/>
    </source>
</evidence>
<keyword evidence="3" id="KW-1003">Cell membrane</keyword>
<feature type="transmembrane region" description="Helical" evidence="7">
    <location>
        <begin position="260"/>
        <end position="282"/>
    </location>
</feature>
<feature type="domain" description="ABC transmembrane type-1" evidence="9">
    <location>
        <begin position="99"/>
        <end position="279"/>
    </location>
</feature>
<dbReference type="PROSITE" id="PS50928">
    <property type="entry name" value="ABC_TM1"/>
    <property type="match status" value="1"/>
</dbReference>
<dbReference type="SUPFAM" id="SSF161098">
    <property type="entry name" value="MetI-like"/>
    <property type="match status" value="1"/>
</dbReference>
<dbReference type="InterPro" id="IPR000515">
    <property type="entry name" value="MetI-like"/>
</dbReference>
<feature type="transmembrane region" description="Helical" evidence="7">
    <location>
        <begin position="48"/>
        <end position="67"/>
    </location>
</feature>
<dbReference type="PANTHER" id="PTHR30151:SF38">
    <property type="entry name" value="ALIPHATIC SULFONATES TRANSPORT PERMEASE PROTEIN SSUC-RELATED"/>
    <property type="match status" value="1"/>
</dbReference>
<gene>
    <name evidence="10" type="ORF">AFA91_17485</name>
</gene>
<evidence type="ECO:0000256" key="7">
    <source>
        <dbReference type="RuleBase" id="RU363032"/>
    </source>
</evidence>
<dbReference type="Gene3D" id="1.10.3720.10">
    <property type="entry name" value="MetI-like"/>
    <property type="match status" value="1"/>
</dbReference>
<evidence type="ECO:0000256" key="4">
    <source>
        <dbReference type="ARBA" id="ARBA00022692"/>
    </source>
</evidence>
<proteinExistence type="inferred from homology"/>
<comment type="subcellular location">
    <subcellularLocation>
        <location evidence="1 7">Cell membrane</location>
        <topology evidence="1 7">Multi-pass membrane protein</topology>
    </subcellularLocation>
</comment>